<evidence type="ECO:0000259" key="4">
    <source>
        <dbReference type="PROSITE" id="PS50932"/>
    </source>
</evidence>
<gene>
    <name evidence="5" type="ORF">B5P45_20805</name>
</gene>
<evidence type="ECO:0000256" key="1">
    <source>
        <dbReference type="ARBA" id="ARBA00023015"/>
    </source>
</evidence>
<keyword evidence="1" id="KW-0805">Transcription regulation</keyword>
<dbReference type="RefSeq" id="WP_100000567.1">
    <property type="nucleotide sequence ID" value="NZ_CP017940.1"/>
</dbReference>
<keyword evidence="3" id="KW-0804">Transcription</keyword>
<dbReference type="CDD" id="cd20010">
    <property type="entry name" value="PBP1_AglR-like"/>
    <property type="match status" value="1"/>
</dbReference>
<dbReference type="CDD" id="cd01392">
    <property type="entry name" value="HTH_LacI"/>
    <property type="match status" value="1"/>
</dbReference>
<dbReference type="Proteomes" id="UP000232163">
    <property type="component" value="Unassembled WGS sequence"/>
</dbReference>
<accession>A0A2N9VTR8</accession>
<evidence type="ECO:0000313" key="6">
    <source>
        <dbReference type="Proteomes" id="UP000232163"/>
    </source>
</evidence>
<dbReference type="AlphaFoldDB" id="A0A2N9VTR8"/>
<evidence type="ECO:0000313" key="5">
    <source>
        <dbReference type="EMBL" id="PIO42886.1"/>
    </source>
</evidence>
<protein>
    <recommendedName>
        <fullName evidence="4">HTH lacI-type domain-containing protein</fullName>
    </recommendedName>
</protein>
<dbReference type="SUPFAM" id="SSF47413">
    <property type="entry name" value="lambda repressor-like DNA-binding domains"/>
    <property type="match status" value="1"/>
</dbReference>
<dbReference type="Pfam" id="PF00532">
    <property type="entry name" value="Peripla_BP_1"/>
    <property type="match status" value="1"/>
</dbReference>
<sequence length="349" mass="38504">MGGDENWMKLQDLANELGLSLTTVSRALNDYPEVSNRTRARVKGAAARMGYRPNVTARGLAIGEIGIIAIVVPKEPTSYLDPDITEFLAGLAEVFASVGQDILIIQTAQDDRLQACKNIIESRRADAIVICYPAPVDDSVRFLAGANFPFVVYGKSRTPVAHTWVDVDHREAAFLSAVFLFERGHEKIAAIEGPAHFAFVEERMAGITCAFEQHGTQIDASHMIKDMFCDSAGYQHTLRLLRQTSPPTGFVYGSLLSAIGGKRAIRELDLNDRIAVVTHDNAVPYLNPRSIFPRITITSFSIYKAARRVAQHVIRMMADNAVVETELWAPRLISVGQTRTNPSARQLPR</sequence>
<organism evidence="5 6">
    <name type="scientific">Phyllobacterium zundukense</name>
    <dbReference type="NCBI Taxonomy" id="1867719"/>
    <lineage>
        <taxon>Bacteria</taxon>
        <taxon>Pseudomonadati</taxon>
        <taxon>Pseudomonadota</taxon>
        <taxon>Alphaproteobacteria</taxon>
        <taxon>Hyphomicrobiales</taxon>
        <taxon>Phyllobacteriaceae</taxon>
        <taxon>Phyllobacterium</taxon>
    </lineage>
</organism>
<dbReference type="SMART" id="SM00354">
    <property type="entry name" value="HTH_LACI"/>
    <property type="match status" value="1"/>
</dbReference>
<name>A0A2N9VTR8_9HYPH</name>
<dbReference type="GO" id="GO:0003700">
    <property type="term" value="F:DNA-binding transcription factor activity"/>
    <property type="evidence" value="ECO:0007669"/>
    <property type="project" value="TreeGrafter"/>
</dbReference>
<dbReference type="InterPro" id="IPR001761">
    <property type="entry name" value="Peripla_BP/Lac1_sug-bd_dom"/>
</dbReference>
<dbReference type="SUPFAM" id="SSF53822">
    <property type="entry name" value="Periplasmic binding protein-like I"/>
    <property type="match status" value="1"/>
</dbReference>
<dbReference type="InterPro" id="IPR028082">
    <property type="entry name" value="Peripla_BP_I"/>
</dbReference>
<keyword evidence="6" id="KW-1185">Reference proteome</keyword>
<dbReference type="Gene3D" id="3.40.50.2300">
    <property type="match status" value="2"/>
</dbReference>
<keyword evidence="2" id="KW-0238">DNA-binding</keyword>
<evidence type="ECO:0000256" key="2">
    <source>
        <dbReference type="ARBA" id="ARBA00023125"/>
    </source>
</evidence>
<evidence type="ECO:0000256" key="3">
    <source>
        <dbReference type="ARBA" id="ARBA00023163"/>
    </source>
</evidence>
<dbReference type="PROSITE" id="PS50932">
    <property type="entry name" value="HTH_LACI_2"/>
    <property type="match status" value="1"/>
</dbReference>
<dbReference type="InterPro" id="IPR010982">
    <property type="entry name" value="Lambda_DNA-bd_dom_sf"/>
</dbReference>
<dbReference type="Pfam" id="PF00356">
    <property type="entry name" value="LacI"/>
    <property type="match status" value="1"/>
</dbReference>
<dbReference type="EMBL" id="MZMT01000049">
    <property type="protein sequence ID" value="PIO42886.1"/>
    <property type="molecule type" value="Genomic_DNA"/>
</dbReference>
<feature type="domain" description="HTH lacI-type" evidence="4">
    <location>
        <begin position="8"/>
        <end position="62"/>
    </location>
</feature>
<dbReference type="GO" id="GO:0000976">
    <property type="term" value="F:transcription cis-regulatory region binding"/>
    <property type="evidence" value="ECO:0007669"/>
    <property type="project" value="TreeGrafter"/>
</dbReference>
<dbReference type="PANTHER" id="PTHR30146">
    <property type="entry name" value="LACI-RELATED TRANSCRIPTIONAL REPRESSOR"/>
    <property type="match status" value="1"/>
</dbReference>
<dbReference type="PANTHER" id="PTHR30146:SF109">
    <property type="entry name" value="HTH-TYPE TRANSCRIPTIONAL REGULATOR GALS"/>
    <property type="match status" value="1"/>
</dbReference>
<dbReference type="InterPro" id="IPR000843">
    <property type="entry name" value="HTH_LacI"/>
</dbReference>
<dbReference type="OrthoDB" id="9772505at2"/>
<comment type="caution">
    <text evidence="5">The sequence shown here is derived from an EMBL/GenBank/DDBJ whole genome shotgun (WGS) entry which is preliminary data.</text>
</comment>
<proteinExistence type="predicted"/>
<dbReference type="Gene3D" id="1.10.260.40">
    <property type="entry name" value="lambda repressor-like DNA-binding domains"/>
    <property type="match status" value="1"/>
</dbReference>
<reference evidence="5 6" key="1">
    <citation type="journal article" date="2017" name="Int J Environ Stud">
        <title>Does the Miocene-Pliocene relict legume Oxytropis triphylla form nitrogen-fixing nodules with a combination of bacterial strains?</title>
        <authorList>
            <person name="Safronova V."/>
            <person name="Belimov A."/>
            <person name="Sazanova A."/>
            <person name="Kuznetsova I."/>
            <person name="Popova J."/>
            <person name="Andronov E."/>
            <person name="Verkhozina A."/>
            <person name="Tikhonovich I."/>
        </authorList>
    </citation>
    <scope>NUCLEOTIDE SEQUENCE [LARGE SCALE GENOMIC DNA]</scope>
    <source>
        <strain evidence="5 6">Tri-38</strain>
    </source>
</reference>